<keyword evidence="4" id="KW-1185">Reference proteome</keyword>
<dbReference type="PANTHER" id="PTHR44051">
    <property type="entry name" value="GLUTATHIONE S-TRANSFERASE-RELATED"/>
    <property type="match status" value="1"/>
</dbReference>
<dbReference type="InterPro" id="IPR040079">
    <property type="entry name" value="Glutathione_S-Trfase"/>
</dbReference>
<dbReference type="EMBL" id="CYSA01000015">
    <property type="protein sequence ID" value="CUH64585.1"/>
    <property type="molecule type" value="Genomic_DNA"/>
</dbReference>
<feature type="domain" description="GST C-terminal" evidence="2">
    <location>
        <begin position="79"/>
        <end position="195"/>
    </location>
</feature>
<dbReference type="GO" id="GO:0016740">
    <property type="term" value="F:transferase activity"/>
    <property type="evidence" value="ECO:0007669"/>
    <property type="project" value="UniProtKB-KW"/>
</dbReference>
<protein>
    <submittedName>
        <fullName evidence="3">Glutathionine S-transferase</fullName>
    </submittedName>
</protein>
<dbReference type="InterPro" id="IPR036249">
    <property type="entry name" value="Thioredoxin-like_sf"/>
</dbReference>
<evidence type="ECO:0000313" key="3">
    <source>
        <dbReference type="EMBL" id="CUH64585.1"/>
    </source>
</evidence>
<dbReference type="SFLD" id="SFLDS00019">
    <property type="entry name" value="Glutathione_Transferase_(cytos"/>
    <property type="match status" value="1"/>
</dbReference>
<dbReference type="InterPro" id="IPR004045">
    <property type="entry name" value="Glutathione_S-Trfase_N"/>
</dbReference>
<dbReference type="Pfam" id="PF13409">
    <property type="entry name" value="GST_N_2"/>
    <property type="match status" value="1"/>
</dbReference>
<dbReference type="PANTHER" id="PTHR44051:SF8">
    <property type="entry name" value="GLUTATHIONE S-TRANSFERASE GSTA"/>
    <property type="match status" value="1"/>
</dbReference>
<accession>A0A0P1FVZ8</accession>
<dbReference type="SUPFAM" id="SSF47616">
    <property type="entry name" value="GST C-terminal domain-like"/>
    <property type="match status" value="1"/>
</dbReference>
<feature type="domain" description="GST N-terminal" evidence="1">
    <location>
        <begin position="1"/>
        <end position="75"/>
    </location>
</feature>
<dbReference type="Gene3D" id="3.40.30.10">
    <property type="entry name" value="Glutaredoxin"/>
    <property type="match status" value="1"/>
</dbReference>
<dbReference type="STRING" id="53501.SAMN04488043_102305"/>
<name>A0A0P1FVZ8_THAGE</name>
<dbReference type="InterPro" id="IPR010987">
    <property type="entry name" value="Glutathione-S-Trfase_C-like"/>
</dbReference>
<dbReference type="SFLD" id="SFLDG00358">
    <property type="entry name" value="Main_(cytGST)"/>
    <property type="match status" value="1"/>
</dbReference>
<sequence>MYEVIGHPTSRAFRVLWLLEELGQPYTNIPAKPHSPEALDCNPSGKVPALRVDGQVITDSTAIMTYLADKHGQMTFPAGTLERARQDAVTHQIIDEIDGVLWMATRHKFIHPENRRVPEVVDSLKWEYERNIGHMADRFEGPFVMGETMTIADIILTNCLNWAFGAKFPAAPEKLTAYAKVMRSRDAYQRASGKG</sequence>
<dbReference type="InterPro" id="IPR036282">
    <property type="entry name" value="Glutathione-S-Trfase_C_sf"/>
</dbReference>
<dbReference type="PROSITE" id="PS50404">
    <property type="entry name" value="GST_NTER"/>
    <property type="match status" value="1"/>
</dbReference>
<dbReference type="Gene3D" id="1.20.1050.10">
    <property type="match status" value="1"/>
</dbReference>
<keyword evidence="3" id="KW-0808">Transferase</keyword>
<dbReference type="SUPFAM" id="SSF52833">
    <property type="entry name" value="Thioredoxin-like"/>
    <property type="match status" value="1"/>
</dbReference>
<dbReference type="CDD" id="cd03046">
    <property type="entry name" value="GST_N_GTT1_like"/>
    <property type="match status" value="1"/>
</dbReference>
<evidence type="ECO:0000313" key="4">
    <source>
        <dbReference type="Proteomes" id="UP000051587"/>
    </source>
</evidence>
<dbReference type="PROSITE" id="PS50405">
    <property type="entry name" value="GST_CTER"/>
    <property type="match status" value="1"/>
</dbReference>
<proteinExistence type="predicted"/>
<gene>
    <name evidence="3" type="ORF">TG4357_01371</name>
</gene>
<organism evidence="3 4">
    <name type="scientific">Thalassovita gelatinovora</name>
    <name type="common">Thalassobius gelatinovorus</name>
    <dbReference type="NCBI Taxonomy" id="53501"/>
    <lineage>
        <taxon>Bacteria</taxon>
        <taxon>Pseudomonadati</taxon>
        <taxon>Pseudomonadota</taxon>
        <taxon>Alphaproteobacteria</taxon>
        <taxon>Rhodobacterales</taxon>
        <taxon>Roseobacteraceae</taxon>
        <taxon>Thalassovita</taxon>
    </lineage>
</organism>
<reference evidence="3 4" key="1">
    <citation type="submission" date="2015-09" db="EMBL/GenBank/DDBJ databases">
        <authorList>
            <consortium name="Swine Surveillance"/>
        </authorList>
    </citation>
    <scope>NUCLEOTIDE SEQUENCE [LARGE SCALE GENOMIC DNA]</scope>
    <source>
        <strain evidence="3 4">CECT 4357</strain>
    </source>
</reference>
<dbReference type="RefSeq" id="WP_058262112.1">
    <property type="nucleotide sequence ID" value="NZ_CP051181.1"/>
</dbReference>
<evidence type="ECO:0000259" key="2">
    <source>
        <dbReference type="PROSITE" id="PS50405"/>
    </source>
</evidence>
<evidence type="ECO:0000259" key="1">
    <source>
        <dbReference type="PROSITE" id="PS50404"/>
    </source>
</evidence>
<dbReference type="OrthoDB" id="9810080at2"/>
<dbReference type="Proteomes" id="UP000051587">
    <property type="component" value="Unassembled WGS sequence"/>
</dbReference>
<dbReference type="AlphaFoldDB" id="A0A0P1FVZ8"/>